<keyword evidence="6" id="KW-0963">Cytoplasm</keyword>
<name>A0A2K9A3K2_9GAMM</name>
<sequence>MSDTKKQSSVVSIVRQTKETAIRLELNVYGQQKLKINTGLPFFDHMLTQLALHAGWDLNLEANGDLEVDDHHLIEDVAICLGQALQQAWREQESITRYGQRLLPMDASLIMVAVDVCGRGYGITDLPFTREMIGNIATEMWKHFFYTFAINAQISLHIKAEYFDNNHHLIEASFKGLAFALREALTPKQGANSSKGSL</sequence>
<evidence type="ECO:0000256" key="2">
    <source>
        <dbReference type="ARBA" id="ARBA00016664"/>
    </source>
</evidence>
<comment type="similarity">
    <text evidence="6">Belongs to the imidazoleglycerol-phosphate dehydratase family.</text>
</comment>
<dbReference type="EC" id="4.2.1.19" evidence="6"/>
<dbReference type="PANTHER" id="PTHR23133">
    <property type="entry name" value="IMIDAZOLEGLYCEROL-PHOSPHATE DEHYDRATASE HIS7"/>
    <property type="match status" value="1"/>
</dbReference>
<evidence type="ECO:0000256" key="6">
    <source>
        <dbReference type="HAMAP-Rule" id="MF_00076"/>
    </source>
</evidence>
<dbReference type="InterPro" id="IPR020565">
    <property type="entry name" value="ImidazoleglycerP_deHydtase_CS"/>
</dbReference>
<proteinExistence type="inferred from homology"/>
<comment type="subcellular location">
    <subcellularLocation>
        <location evidence="6">Cytoplasm</location>
    </subcellularLocation>
</comment>
<dbReference type="UniPathway" id="UPA00031">
    <property type="reaction ID" value="UER00011"/>
</dbReference>
<keyword evidence="5 6" id="KW-0456">Lyase</keyword>
<evidence type="ECO:0000313" key="8">
    <source>
        <dbReference type="Proteomes" id="UP000232693"/>
    </source>
</evidence>
<evidence type="ECO:0000256" key="3">
    <source>
        <dbReference type="ARBA" id="ARBA00022605"/>
    </source>
</evidence>
<keyword evidence="4 6" id="KW-0368">Histidine biosynthesis</keyword>
<dbReference type="InterPro" id="IPR000807">
    <property type="entry name" value="ImidazoleglycerolP_deHydtase"/>
</dbReference>
<evidence type="ECO:0000313" key="7">
    <source>
        <dbReference type="EMBL" id="AUD78445.1"/>
    </source>
</evidence>
<dbReference type="InterPro" id="IPR020568">
    <property type="entry name" value="Ribosomal_Su5_D2-typ_SF"/>
</dbReference>
<dbReference type="EMBL" id="CP025120">
    <property type="protein sequence ID" value="AUD78445.1"/>
    <property type="molecule type" value="Genomic_DNA"/>
</dbReference>
<evidence type="ECO:0000256" key="4">
    <source>
        <dbReference type="ARBA" id="ARBA00023102"/>
    </source>
</evidence>
<dbReference type="InterPro" id="IPR038494">
    <property type="entry name" value="IGPD_sf"/>
</dbReference>
<dbReference type="FunFam" id="3.30.230.40:FF:000003">
    <property type="entry name" value="Imidazoleglycerol-phosphate dehydratase HisB"/>
    <property type="match status" value="1"/>
</dbReference>
<reference evidence="7 8" key="1">
    <citation type="submission" date="2017-12" db="EMBL/GenBank/DDBJ databases">
        <title>Kangiella profundi FT102 completed genome.</title>
        <authorList>
            <person name="Xu J."/>
            <person name="Wang J."/>
            <person name="Lu Y."/>
        </authorList>
    </citation>
    <scope>NUCLEOTIDE SEQUENCE [LARGE SCALE GENOMIC DNA]</scope>
    <source>
        <strain evidence="7 8">FT102</strain>
    </source>
</reference>
<dbReference type="GO" id="GO:0000105">
    <property type="term" value="P:L-histidine biosynthetic process"/>
    <property type="evidence" value="ECO:0007669"/>
    <property type="project" value="UniProtKB-UniRule"/>
</dbReference>
<dbReference type="CDD" id="cd07914">
    <property type="entry name" value="IGPD"/>
    <property type="match status" value="1"/>
</dbReference>
<dbReference type="PROSITE" id="PS00954">
    <property type="entry name" value="IGP_DEHYDRATASE_1"/>
    <property type="match status" value="1"/>
</dbReference>
<dbReference type="OrthoDB" id="9790411at2"/>
<dbReference type="GO" id="GO:0004424">
    <property type="term" value="F:imidazoleglycerol-phosphate dehydratase activity"/>
    <property type="evidence" value="ECO:0007669"/>
    <property type="project" value="UniProtKB-UniRule"/>
</dbReference>
<dbReference type="PANTHER" id="PTHR23133:SF2">
    <property type="entry name" value="IMIDAZOLEGLYCEROL-PHOSPHATE DEHYDRATASE"/>
    <property type="match status" value="1"/>
</dbReference>
<protein>
    <recommendedName>
        <fullName evidence="2 6">Imidazoleglycerol-phosphate dehydratase</fullName>
        <shortName evidence="6">IGPD</shortName>
        <ecNumber evidence="6">4.2.1.19</ecNumber>
    </recommendedName>
</protein>
<dbReference type="Pfam" id="PF00475">
    <property type="entry name" value="IGPD"/>
    <property type="match status" value="1"/>
</dbReference>
<keyword evidence="8" id="KW-1185">Reference proteome</keyword>
<dbReference type="FunFam" id="3.30.230.40:FF:000001">
    <property type="entry name" value="Imidazoleglycerol-phosphate dehydratase HisB"/>
    <property type="match status" value="1"/>
</dbReference>
<dbReference type="GO" id="GO:0005737">
    <property type="term" value="C:cytoplasm"/>
    <property type="evidence" value="ECO:0007669"/>
    <property type="project" value="UniProtKB-SubCell"/>
</dbReference>
<comment type="pathway">
    <text evidence="1 6">Amino-acid biosynthesis; L-histidine biosynthesis; L-histidine from 5-phospho-alpha-D-ribose 1-diphosphate: step 6/9.</text>
</comment>
<comment type="catalytic activity">
    <reaction evidence="6">
        <text>D-erythro-1-(imidazol-4-yl)glycerol 3-phosphate = 3-(imidazol-4-yl)-2-oxopropyl phosphate + H2O</text>
        <dbReference type="Rhea" id="RHEA:11040"/>
        <dbReference type="ChEBI" id="CHEBI:15377"/>
        <dbReference type="ChEBI" id="CHEBI:57766"/>
        <dbReference type="ChEBI" id="CHEBI:58278"/>
        <dbReference type="EC" id="4.2.1.19"/>
    </reaction>
</comment>
<accession>A0A2K9A3K2</accession>
<dbReference type="SUPFAM" id="SSF54211">
    <property type="entry name" value="Ribosomal protein S5 domain 2-like"/>
    <property type="match status" value="2"/>
</dbReference>
<evidence type="ECO:0000256" key="5">
    <source>
        <dbReference type="ARBA" id="ARBA00023239"/>
    </source>
</evidence>
<dbReference type="Gene3D" id="3.30.230.40">
    <property type="entry name" value="Imidazole glycerol phosphate dehydratase, domain 1"/>
    <property type="match status" value="2"/>
</dbReference>
<dbReference type="HAMAP" id="MF_00076">
    <property type="entry name" value="HisB"/>
    <property type="match status" value="1"/>
</dbReference>
<dbReference type="RefSeq" id="WP_106646316.1">
    <property type="nucleotide sequence ID" value="NZ_BMGO01000002.1"/>
</dbReference>
<dbReference type="NCBIfam" id="NF002114">
    <property type="entry name" value="PRK00951.2-4"/>
    <property type="match status" value="1"/>
</dbReference>
<organism evidence="7 8">
    <name type="scientific">Kangiella profundi</name>
    <dbReference type="NCBI Taxonomy" id="1561924"/>
    <lineage>
        <taxon>Bacteria</taxon>
        <taxon>Pseudomonadati</taxon>
        <taxon>Pseudomonadota</taxon>
        <taxon>Gammaproteobacteria</taxon>
        <taxon>Kangiellales</taxon>
        <taxon>Kangiellaceae</taxon>
        <taxon>Kangiella</taxon>
    </lineage>
</organism>
<dbReference type="KEGG" id="kpd:CW740_03930"/>
<dbReference type="Proteomes" id="UP000232693">
    <property type="component" value="Chromosome"/>
</dbReference>
<dbReference type="AlphaFoldDB" id="A0A2K9A3K2"/>
<keyword evidence="3 6" id="KW-0028">Amino-acid biosynthesis</keyword>
<gene>
    <name evidence="6" type="primary">hisB</name>
    <name evidence="7" type="ORF">CW740_03930</name>
</gene>
<evidence type="ECO:0000256" key="1">
    <source>
        <dbReference type="ARBA" id="ARBA00005047"/>
    </source>
</evidence>